<dbReference type="GO" id="GO:0005739">
    <property type="term" value="C:mitochondrion"/>
    <property type="evidence" value="ECO:0007669"/>
    <property type="project" value="TreeGrafter"/>
</dbReference>
<dbReference type="VEuPathDB" id="FungiDB:BTJ68_09588"/>
<accession>A0A3M7H6X3</accession>
<gene>
    <name evidence="2" type="ORF">D0864_01608</name>
</gene>
<sequence>MVVGAGEQTAAASAAAASPAPASVSRVHTSGSMDDASNSNRTGGQHHQHQQHLAGSTPFNAKLLWDVPASIDGEIRMVEREPEKRNWNTKNLGRRVVADAACAATAGGLVAPVIMTVDKAIIENASGKRQMMDSIKASFTAFFSRPHRFLTSKPFAIIFMVYSGTYLMANSLDTFKSCLAAKPASTVTSGPSKFAATSTANLSLGLYKDSQFTKMFGTVSPRPVPPVTYGLFAIRDCLTIFASFNLPPLIAPNLPISDAAQAYVSRASAAQFLAPAAVQLFSTPFHLLGLDLYNRNGGTALSDRMRKVRLDWLKSSFARMGRIVPAFGVGGVVNNRLRARLMRGLE</sequence>
<dbReference type="PANTHER" id="PTHR37845:SF1">
    <property type="entry name" value="SEQUENCE ORPHAN"/>
    <property type="match status" value="1"/>
</dbReference>
<dbReference type="Proteomes" id="UP000269539">
    <property type="component" value="Unassembled WGS sequence"/>
</dbReference>
<feature type="region of interest" description="Disordered" evidence="1">
    <location>
        <begin position="1"/>
        <end position="54"/>
    </location>
</feature>
<evidence type="ECO:0000313" key="3">
    <source>
        <dbReference type="Proteomes" id="UP000269539"/>
    </source>
</evidence>
<evidence type="ECO:0000313" key="2">
    <source>
        <dbReference type="EMBL" id="RMZ08968.1"/>
    </source>
</evidence>
<protein>
    <recommendedName>
        <fullName evidence="4">Sequence orphan</fullName>
    </recommendedName>
</protein>
<comment type="caution">
    <text evidence="2">The sequence shown here is derived from an EMBL/GenBank/DDBJ whole genome shotgun (WGS) entry which is preliminary data.</text>
</comment>
<dbReference type="InterPro" id="IPR038781">
    <property type="entry name" value="C365.16-ike"/>
</dbReference>
<dbReference type="EMBL" id="QWIO01000102">
    <property type="protein sequence ID" value="RMZ08968.1"/>
    <property type="molecule type" value="Genomic_DNA"/>
</dbReference>
<reference evidence="2 3" key="1">
    <citation type="journal article" date="2018" name="BMC Genomics">
        <title>Genomic evidence for intraspecific hybridization in a clonal and extremely halotolerant yeast.</title>
        <authorList>
            <person name="Gostincar C."/>
            <person name="Stajich J.E."/>
            <person name="Zupancic J."/>
            <person name="Zalar P."/>
            <person name="Gunde-Cimerman N."/>
        </authorList>
    </citation>
    <scope>NUCLEOTIDE SEQUENCE [LARGE SCALE GENOMIC DNA]</scope>
    <source>
        <strain evidence="2 3">EXF-10513</strain>
    </source>
</reference>
<evidence type="ECO:0008006" key="4">
    <source>
        <dbReference type="Google" id="ProtNLM"/>
    </source>
</evidence>
<feature type="compositionally biased region" description="Polar residues" evidence="1">
    <location>
        <begin position="26"/>
        <end position="43"/>
    </location>
</feature>
<organism evidence="2 3">
    <name type="scientific">Hortaea werneckii</name>
    <name type="common">Black yeast</name>
    <name type="synonym">Cladosporium werneckii</name>
    <dbReference type="NCBI Taxonomy" id="91943"/>
    <lineage>
        <taxon>Eukaryota</taxon>
        <taxon>Fungi</taxon>
        <taxon>Dikarya</taxon>
        <taxon>Ascomycota</taxon>
        <taxon>Pezizomycotina</taxon>
        <taxon>Dothideomycetes</taxon>
        <taxon>Dothideomycetidae</taxon>
        <taxon>Mycosphaerellales</taxon>
        <taxon>Teratosphaeriaceae</taxon>
        <taxon>Hortaea</taxon>
    </lineage>
</organism>
<dbReference type="AlphaFoldDB" id="A0A3M7H6X3"/>
<proteinExistence type="predicted"/>
<feature type="compositionally biased region" description="Low complexity" evidence="1">
    <location>
        <begin position="10"/>
        <end position="23"/>
    </location>
</feature>
<evidence type="ECO:0000256" key="1">
    <source>
        <dbReference type="SAM" id="MobiDB-lite"/>
    </source>
</evidence>
<dbReference type="PANTHER" id="PTHR37845">
    <property type="entry name" value="SEQUENCE ORPHAN"/>
    <property type="match status" value="1"/>
</dbReference>
<name>A0A3M7H6X3_HORWE</name>